<organism evidence="3 4">
    <name type="scientific">Paraclostridium ghonii</name>
    <dbReference type="NCBI Taxonomy" id="29358"/>
    <lineage>
        <taxon>Bacteria</taxon>
        <taxon>Bacillati</taxon>
        <taxon>Bacillota</taxon>
        <taxon>Clostridia</taxon>
        <taxon>Peptostreptococcales</taxon>
        <taxon>Peptostreptococcaceae</taxon>
        <taxon>Paraclostridium</taxon>
    </lineage>
</organism>
<dbReference type="EMBL" id="JAUSWG010000012">
    <property type="protein sequence ID" value="MDQ0557596.1"/>
    <property type="molecule type" value="Genomic_DNA"/>
</dbReference>
<evidence type="ECO:0000256" key="1">
    <source>
        <dbReference type="SAM" id="Phobius"/>
    </source>
</evidence>
<dbReference type="RefSeq" id="WP_307508834.1">
    <property type="nucleotide sequence ID" value="NZ_BAAACE010000021.1"/>
</dbReference>
<feature type="transmembrane region" description="Helical" evidence="1">
    <location>
        <begin position="65"/>
        <end position="82"/>
    </location>
</feature>
<dbReference type="InterPro" id="IPR011055">
    <property type="entry name" value="Dup_hybrid_motif"/>
</dbReference>
<evidence type="ECO:0000313" key="3">
    <source>
        <dbReference type="EMBL" id="MDQ0557596.1"/>
    </source>
</evidence>
<sequence length="327" mass="37338">MFLSRVQLFILTKILNIVVPILLLFGLFQFDKGNIINNVIYIFFVGNFIFLLFKTANWEFTNYYIRYILIFIYLIISLRNLFIINTGMEGIFDIKVSTAVLTLIPYLMYLNIRAVRASKKPEDCINLSFPFKGGKYIITDGGDGKISPLLNYHNKSQIHKNGKTNTSMRYATDISKINKFGFTVKSVLTKENKDYEIFHEKVYCPCDGTVVKIVNGIEDNIPFSGKYPYNVGNCIVLKTDNYYIVMGHLAKDSITVKVGDMVKSGQKLAMIGNGGLSPRPHLHIQVSKGEDEQCFESDGVPIYWKCKGIPIFFNDLYYPIKNKVIKV</sequence>
<reference evidence="3 4" key="1">
    <citation type="submission" date="2023-07" db="EMBL/GenBank/DDBJ databases">
        <title>Genomic Encyclopedia of Type Strains, Phase IV (KMG-IV): sequencing the most valuable type-strain genomes for metagenomic binning, comparative biology and taxonomic classification.</title>
        <authorList>
            <person name="Goeker M."/>
        </authorList>
    </citation>
    <scope>NUCLEOTIDE SEQUENCE [LARGE SCALE GENOMIC DNA]</scope>
    <source>
        <strain evidence="3 4">DSM 15049</strain>
    </source>
</reference>
<comment type="caution">
    <text evidence="3">The sequence shown here is derived from an EMBL/GenBank/DDBJ whole genome shotgun (WGS) entry which is preliminary data.</text>
</comment>
<feature type="domain" description="M23ase beta-sheet core" evidence="2">
    <location>
        <begin position="200"/>
        <end position="290"/>
    </location>
</feature>
<evidence type="ECO:0000313" key="4">
    <source>
        <dbReference type="Proteomes" id="UP001232584"/>
    </source>
</evidence>
<accession>A0ABU0N354</accession>
<gene>
    <name evidence="3" type="ORF">QOZ92_002731</name>
</gene>
<evidence type="ECO:0000259" key="2">
    <source>
        <dbReference type="Pfam" id="PF01551"/>
    </source>
</evidence>
<dbReference type="InterPro" id="IPR016047">
    <property type="entry name" value="M23ase_b-sheet_dom"/>
</dbReference>
<dbReference type="PANTHER" id="PTHR21666">
    <property type="entry name" value="PEPTIDASE-RELATED"/>
    <property type="match status" value="1"/>
</dbReference>
<keyword evidence="4" id="KW-1185">Reference proteome</keyword>
<dbReference type="CDD" id="cd12797">
    <property type="entry name" value="M23_peptidase"/>
    <property type="match status" value="1"/>
</dbReference>
<dbReference type="SUPFAM" id="SSF51261">
    <property type="entry name" value="Duplicated hybrid motif"/>
    <property type="match status" value="1"/>
</dbReference>
<feature type="transmembrane region" description="Helical" evidence="1">
    <location>
        <begin position="35"/>
        <end position="53"/>
    </location>
</feature>
<keyword evidence="1" id="KW-1133">Transmembrane helix</keyword>
<dbReference type="Pfam" id="PF01551">
    <property type="entry name" value="Peptidase_M23"/>
    <property type="match status" value="1"/>
</dbReference>
<proteinExistence type="predicted"/>
<dbReference type="Gene3D" id="2.70.70.10">
    <property type="entry name" value="Glucose Permease (Domain IIA)"/>
    <property type="match status" value="1"/>
</dbReference>
<dbReference type="PANTHER" id="PTHR21666:SF270">
    <property type="entry name" value="MUREIN HYDROLASE ACTIVATOR ENVC"/>
    <property type="match status" value="1"/>
</dbReference>
<dbReference type="Proteomes" id="UP001232584">
    <property type="component" value="Unassembled WGS sequence"/>
</dbReference>
<name>A0ABU0N354_9FIRM</name>
<protein>
    <submittedName>
        <fullName evidence="3">Biotin carboxyl carrier protein</fullName>
    </submittedName>
</protein>
<feature type="transmembrane region" description="Helical" evidence="1">
    <location>
        <begin position="94"/>
        <end position="112"/>
    </location>
</feature>
<keyword evidence="1" id="KW-0472">Membrane</keyword>
<feature type="transmembrane region" description="Helical" evidence="1">
    <location>
        <begin position="6"/>
        <end position="28"/>
    </location>
</feature>
<keyword evidence="1" id="KW-0812">Transmembrane</keyword>
<dbReference type="InterPro" id="IPR050570">
    <property type="entry name" value="Cell_wall_metabolism_enzyme"/>
</dbReference>